<evidence type="ECO:0000313" key="2">
    <source>
        <dbReference type="EMBL" id="KAK7266650.1"/>
    </source>
</evidence>
<keyword evidence="1" id="KW-0472">Membrane</keyword>
<reference evidence="2 3" key="1">
    <citation type="submission" date="2024-01" db="EMBL/GenBank/DDBJ databases">
        <title>The genomes of 5 underutilized Papilionoideae crops provide insights into root nodulation and disease resistanc.</title>
        <authorList>
            <person name="Yuan L."/>
        </authorList>
    </citation>
    <scope>NUCLEOTIDE SEQUENCE [LARGE SCALE GENOMIC DNA]</scope>
    <source>
        <strain evidence="2">ZHUSHIDOU_FW_LH</strain>
        <tissue evidence="2">Leaf</tissue>
    </source>
</reference>
<keyword evidence="3" id="KW-1185">Reference proteome</keyword>
<keyword evidence="1" id="KW-1133">Transmembrane helix</keyword>
<sequence>MSYIMHNLSLTITLIYCPLDVCILQYFAPSIFFICLRTTLQSLPSPPSHFNFPHFSAWRMPNSPPENNE</sequence>
<dbReference type="AlphaFoldDB" id="A0AAN9I7L8"/>
<evidence type="ECO:0000313" key="3">
    <source>
        <dbReference type="Proteomes" id="UP001372338"/>
    </source>
</evidence>
<organism evidence="2 3">
    <name type="scientific">Crotalaria pallida</name>
    <name type="common">Smooth rattlebox</name>
    <name type="synonym">Crotalaria striata</name>
    <dbReference type="NCBI Taxonomy" id="3830"/>
    <lineage>
        <taxon>Eukaryota</taxon>
        <taxon>Viridiplantae</taxon>
        <taxon>Streptophyta</taxon>
        <taxon>Embryophyta</taxon>
        <taxon>Tracheophyta</taxon>
        <taxon>Spermatophyta</taxon>
        <taxon>Magnoliopsida</taxon>
        <taxon>eudicotyledons</taxon>
        <taxon>Gunneridae</taxon>
        <taxon>Pentapetalae</taxon>
        <taxon>rosids</taxon>
        <taxon>fabids</taxon>
        <taxon>Fabales</taxon>
        <taxon>Fabaceae</taxon>
        <taxon>Papilionoideae</taxon>
        <taxon>50 kb inversion clade</taxon>
        <taxon>genistoids sensu lato</taxon>
        <taxon>core genistoids</taxon>
        <taxon>Crotalarieae</taxon>
        <taxon>Crotalaria</taxon>
    </lineage>
</organism>
<gene>
    <name evidence="2" type="ORF">RIF29_19300</name>
</gene>
<feature type="transmembrane region" description="Helical" evidence="1">
    <location>
        <begin position="12"/>
        <end position="36"/>
    </location>
</feature>
<name>A0AAN9I7L8_CROPI</name>
<keyword evidence="1" id="KW-0812">Transmembrane</keyword>
<comment type="caution">
    <text evidence="2">The sequence shown here is derived from an EMBL/GenBank/DDBJ whole genome shotgun (WGS) entry which is preliminary data.</text>
</comment>
<dbReference type="EMBL" id="JAYWIO010000004">
    <property type="protein sequence ID" value="KAK7266650.1"/>
    <property type="molecule type" value="Genomic_DNA"/>
</dbReference>
<proteinExistence type="predicted"/>
<accession>A0AAN9I7L8</accession>
<protein>
    <submittedName>
        <fullName evidence="2">Uncharacterized protein</fullName>
    </submittedName>
</protein>
<evidence type="ECO:0000256" key="1">
    <source>
        <dbReference type="SAM" id="Phobius"/>
    </source>
</evidence>
<dbReference type="Proteomes" id="UP001372338">
    <property type="component" value="Unassembled WGS sequence"/>
</dbReference>